<evidence type="ECO:0000313" key="2">
    <source>
        <dbReference type="EMBL" id="MPD04237.1"/>
    </source>
</evidence>
<reference evidence="2 3" key="1">
    <citation type="submission" date="2019-05" db="EMBL/GenBank/DDBJ databases">
        <title>Another draft genome of Portunus trituberculatus and its Hox gene families provides insights of decapod evolution.</title>
        <authorList>
            <person name="Jeong J.-H."/>
            <person name="Song I."/>
            <person name="Kim S."/>
            <person name="Choi T."/>
            <person name="Kim D."/>
            <person name="Ryu S."/>
            <person name="Kim W."/>
        </authorList>
    </citation>
    <scope>NUCLEOTIDE SEQUENCE [LARGE SCALE GENOMIC DNA]</scope>
    <source>
        <tissue evidence="2">Muscle</tissue>
    </source>
</reference>
<keyword evidence="3" id="KW-1185">Reference proteome</keyword>
<sequence length="92" mass="10268">MEKFCNIKFLGFNLEALPGAEEADINCRQDERDCCVNPILCFPAVYQDEPFLPKGPPQQSRGHEGSDEAILPRLTRLAMSNDPPHTTPQPLS</sequence>
<proteinExistence type="predicted"/>
<comment type="caution">
    <text evidence="2">The sequence shown here is derived from an EMBL/GenBank/DDBJ whole genome shotgun (WGS) entry which is preliminary data.</text>
</comment>
<dbReference type="AlphaFoldDB" id="A0A5B7KC56"/>
<dbReference type="EMBL" id="VSRR010140030">
    <property type="protein sequence ID" value="MPD04237.1"/>
    <property type="molecule type" value="Genomic_DNA"/>
</dbReference>
<evidence type="ECO:0000313" key="3">
    <source>
        <dbReference type="Proteomes" id="UP000324222"/>
    </source>
</evidence>
<name>A0A5B7KC56_PORTR</name>
<dbReference type="Proteomes" id="UP000324222">
    <property type="component" value="Unassembled WGS sequence"/>
</dbReference>
<evidence type="ECO:0000256" key="1">
    <source>
        <dbReference type="SAM" id="MobiDB-lite"/>
    </source>
</evidence>
<feature type="region of interest" description="Disordered" evidence="1">
    <location>
        <begin position="52"/>
        <end position="92"/>
    </location>
</feature>
<accession>A0A5B7KC56</accession>
<gene>
    <name evidence="2" type="ORF">E2C01_099913</name>
</gene>
<protein>
    <submittedName>
        <fullName evidence="2">Uncharacterized protein</fullName>
    </submittedName>
</protein>
<organism evidence="2 3">
    <name type="scientific">Portunus trituberculatus</name>
    <name type="common">Swimming crab</name>
    <name type="synonym">Neptunus trituberculatus</name>
    <dbReference type="NCBI Taxonomy" id="210409"/>
    <lineage>
        <taxon>Eukaryota</taxon>
        <taxon>Metazoa</taxon>
        <taxon>Ecdysozoa</taxon>
        <taxon>Arthropoda</taxon>
        <taxon>Crustacea</taxon>
        <taxon>Multicrustacea</taxon>
        <taxon>Malacostraca</taxon>
        <taxon>Eumalacostraca</taxon>
        <taxon>Eucarida</taxon>
        <taxon>Decapoda</taxon>
        <taxon>Pleocyemata</taxon>
        <taxon>Brachyura</taxon>
        <taxon>Eubrachyura</taxon>
        <taxon>Portunoidea</taxon>
        <taxon>Portunidae</taxon>
        <taxon>Portuninae</taxon>
        <taxon>Portunus</taxon>
    </lineage>
</organism>